<sequence>ISPTFNQRSASGREFSTPEPSFRRFYSPQRAAAFHSKPASGPMTAFERQAEDFKIRLLGNNGFGDIMRALEHAKIGFYERFGKFYS</sequence>
<dbReference type="EMBL" id="UYRT01000242">
    <property type="protein sequence ID" value="VDK27809.1"/>
    <property type="molecule type" value="Genomic_DNA"/>
</dbReference>
<reference evidence="2 3" key="2">
    <citation type="submission" date="2018-11" db="EMBL/GenBank/DDBJ databases">
        <authorList>
            <consortium name="Pathogen Informatics"/>
        </authorList>
    </citation>
    <scope>NUCLEOTIDE SEQUENCE [LARGE SCALE GENOMIC DNA]</scope>
</reference>
<organism evidence="4">
    <name type="scientific">Gongylonema pulchrum</name>
    <dbReference type="NCBI Taxonomy" id="637853"/>
    <lineage>
        <taxon>Eukaryota</taxon>
        <taxon>Metazoa</taxon>
        <taxon>Ecdysozoa</taxon>
        <taxon>Nematoda</taxon>
        <taxon>Chromadorea</taxon>
        <taxon>Rhabditida</taxon>
        <taxon>Spirurina</taxon>
        <taxon>Spiruromorpha</taxon>
        <taxon>Spiruroidea</taxon>
        <taxon>Gongylonematidae</taxon>
        <taxon>Gongylonema</taxon>
    </lineage>
</organism>
<protein>
    <submittedName>
        <fullName evidence="4">Protein kinase domain-containing protein</fullName>
    </submittedName>
</protein>
<name>A0A183CV11_9BILA</name>
<evidence type="ECO:0000313" key="2">
    <source>
        <dbReference type="EMBL" id="VDK27809.1"/>
    </source>
</evidence>
<keyword evidence="3" id="KW-1185">Reference proteome</keyword>
<feature type="region of interest" description="Disordered" evidence="1">
    <location>
        <begin position="1"/>
        <end position="22"/>
    </location>
</feature>
<dbReference type="AlphaFoldDB" id="A0A183CV11"/>
<gene>
    <name evidence="2" type="ORF">GPUH_LOCUS302</name>
</gene>
<feature type="compositionally biased region" description="Polar residues" evidence="1">
    <location>
        <begin position="1"/>
        <end position="10"/>
    </location>
</feature>
<evidence type="ECO:0000313" key="3">
    <source>
        <dbReference type="Proteomes" id="UP000271098"/>
    </source>
</evidence>
<dbReference type="Proteomes" id="UP000271098">
    <property type="component" value="Unassembled WGS sequence"/>
</dbReference>
<proteinExistence type="predicted"/>
<evidence type="ECO:0000256" key="1">
    <source>
        <dbReference type="SAM" id="MobiDB-lite"/>
    </source>
</evidence>
<dbReference type="WBParaSite" id="GPUH_0000030101-mRNA-1">
    <property type="protein sequence ID" value="GPUH_0000030101-mRNA-1"/>
    <property type="gene ID" value="GPUH_0000030101"/>
</dbReference>
<accession>A0A183CV11</accession>
<dbReference type="OrthoDB" id="5876187at2759"/>
<reference evidence="4" key="1">
    <citation type="submission" date="2016-06" db="UniProtKB">
        <authorList>
            <consortium name="WormBaseParasite"/>
        </authorList>
    </citation>
    <scope>IDENTIFICATION</scope>
</reference>
<evidence type="ECO:0000313" key="4">
    <source>
        <dbReference type="WBParaSite" id="GPUH_0000030101-mRNA-1"/>
    </source>
</evidence>